<dbReference type="SUPFAM" id="SSF53041">
    <property type="entry name" value="Resolvase-like"/>
    <property type="match status" value="1"/>
</dbReference>
<gene>
    <name evidence="2" type="ORF">PNBC_18275</name>
</gene>
<name>A0A167BCC7_9BACL</name>
<proteinExistence type="predicted"/>
<dbReference type="GO" id="GO:0000150">
    <property type="term" value="F:DNA strand exchange activity"/>
    <property type="evidence" value="ECO:0007669"/>
    <property type="project" value="InterPro"/>
</dbReference>
<organism evidence="2 3">
    <name type="scientific">Paenibacillus crassostreae</name>
    <dbReference type="NCBI Taxonomy" id="1763538"/>
    <lineage>
        <taxon>Bacteria</taxon>
        <taxon>Bacillati</taxon>
        <taxon>Bacillota</taxon>
        <taxon>Bacilli</taxon>
        <taxon>Bacillales</taxon>
        <taxon>Paenibacillaceae</taxon>
        <taxon>Paenibacillus</taxon>
    </lineage>
</organism>
<dbReference type="InterPro" id="IPR006119">
    <property type="entry name" value="Resolv_N"/>
</dbReference>
<evidence type="ECO:0000259" key="1">
    <source>
        <dbReference type="Pfam" id="PF00239"/>
    </source>
</evidence>
<accession>A0A167BCC7</accession>
<dbReference type="Gene3D" id="3.40.50.1390">
    <property type="entry name" value="Resolvase, N-terminal catalytic domain"/>
    <property type="match status" value="1"/>
</dbReference>
<feature type="domain" description="Resolvase/invertase-type recombinase catalytic" evidence="1">
    <location>
        <begin position="2"/>
        <end position="51"/>
    </location>
</feature>
<sequence length="77" mass="8870">MLHDISKDSDIYKVLVWKLSRQTRKLSHLLNIVDILEQYNTGLILTNDGLDPLVDLVCDKEQEKEAVKPVINKVKIL</sequence>
<protein>
    <recommendedName>
        <fullName evidence="1">Resolvase/invertase-type recombinase catalytic domain-containing protein</fullName>
    </recommendedName>
</protein>
<evidence type="ECO:0000313" key="3">
    <source>
        <dbReference type="Proteomes" id="UP000077134"/>
    </source>
</evidence>
<dbReference type="KEGG" id="pcx:LPB68_12615"/>
<dbReference type="AlphaFoldDB" id="A0A167BCC7"/>
<dbReference type="Proteomes" id="UP000077134">
    <property type="component" value="Unassembled WGS sequence"/>
</dbReference>
<dbReference type="Pfam" id="PF00239">
    <property type="entry name" value="Resolvase"/>
    <property type="match status" value="1"/>
</dbReference>
<comment type="caution">
    <text evidence="2">The sequence shown here is derived from an EMBL/GenBank/DDBJ whole genome shotgun (WGS) entry which is preliminary data.</text>
</comment>
<reference evidence="2 3" key="1">
    <citation type="submission" date="2016-02" db="EMBL/GenBank/DDBJ databases">
        <title>Paenibacillus sp. LPB0068, isolated from Crassostrea gigas.</title>
        <authorList>
            <person name="Shin S.-K."/>
            <person name="Yi H."/>
        </authorList>
    </citation>
    <scope>NUCLEOTIDE SEQUENCE [LARGE SCALE GENOMIC DNA]</scope>
    <source>
        <strain evidence="2 3">LPB0068</strain>
    </source>
</reference>
<keyword evidence="3" id="KW-1185">Reference proteome</keyword>
<dbReference type="InterPro" id="IPR036162">
    <property type="entry name" value="Resolvase-like_N_sf"/>
</dbReference>
<evidence type="ECO:0000313" key="2">
    <source>
        <dbReference type="EMBL" id="OAB71939.1"/>
    </source>
</evidence>
<dbReference type="GO" id="GO:0003677">
    <property type="term" value="F:DNA binding"/>
    <property type="evidence" value="ECO:0007669"/>
    <property type="project" value="InterPro"/>
</dbReference>
<dbReference type="EMBL" id="LSFN01000036">
    <property type="protein sequence ID" value="OAB71939.1"/>
    <property type="molecule type" value="Genomic_DNA"/>
</dbReference>
<dbReference type="RefSeq" id="WP_068660662.1">
    <property type="nucleotide sequence ID" value="NZ_CP017770.1"/>
</dbReference>